<dbReference type="PANTHER" id="PTHR33164">
    <property type="entry name" value="TRANSCRIPTIONAL REGULATOR, MARR FAMILY"/>
    <property type="match status" value="1"/>
</dbReference>
<dbReference type="Pfam" id="PF01047">
    <property type="entry name" value="MarR"/>
    <property type="match status" value="1"/>
</dbReference>
<dbReference type="RefSeq" id="WP_275279523.1">
    <property type="nucleotide sequence ID" value="NZ_CP119108.1"/>
</dbReference>
<proteinExistence type="predicted"/>
<evidence type="ECO:0000259" key="1">
    <source>
        <dbReference type="PROSITE" id="PS50995"/>
    </source>
</evidence>
<dbReference type="EMBL" id="CP119108">
    <property type="protein sequence ID" value="WEG10192.1"/>
    <property type="molecule type" value="Genomic_DNA"/>
</dbReference>
<protein>
    <submittedName>
        <fullName evidence="2">MarR family transcriptional regulator</fullName>
    </submittedName>
</protein>
<evidence type="ECO:0000313" key="2">
    <source>
        <dbReference type="EMBL" id="WEG10192.1"/>
    </source>
</evidence>
<dbReference type="SMART" id="SM00347">
    <property type="entry name" value="HTH_MARR"/>
    <property type="match status" value="1"/>
</dbReference>
<reference evidence="2 3" key="1">
    <citation type="submission" date="2023-03" db="EMBL/GenBank/DDBJ databases">
        <title>Genome sequence of Microbacterium sp. KACC 23027.</title>
        <authorList>
            <person name="Kim S."/>
            <person name="Heo J."/>
            <person name="Kwon S.-W."/>
        </authorList>
    </citation>
    <scope>NUCLEOTIDE SEQUENCE [LARGE SCALE GENOMIC DNA]</scope>
    <source>
        <strain evidence="2 3">KACC 23027</strain>
    </source>
</reference>
<dbReference type="SUPFAM" id="SSF46785">
    <property type="entry name" value="Winged helix' DNA-binding domain"/>
    <property type="match status" value="1"/>
</dbReference>
<dbReference type="PROSITE" id="PS50995">
    <property type="entry name" value="HTH_MARR_2"/>
    <property type="match status" value="1"/>
</dbReference>
<gene>
    <name evidence="2" type="ORF">PU630_06465</name>
</gene>
<dbReference type="InterPro" id="IPR036388">
    <property type="entry name" value="WH-like_DNA-bd_sf"/>
</dbReference>
<dbReference type="Gene3D" id="1.10.10.10">
    <property type="entry name" value="Winged helix-like DNA-binding domain superfamily/Winged helix DNA-binding domain"/>
    <property type="match status" value="1"/>
</dbReference>
<evidence type="ECO:0000313" key="3">
    <source>
        <dbReference type="Proteomes" id="UP001214553"/>
    </source>
</evidence>
<sequence length="160" mass="17471">MDDSIDRIRTEWARMRPGLDTAPIAVLGRVLLAAKTVQERADQNLADAGVSRAEFDLLSQLRRSQAPLRPGDLTRGIVGSPAATTKRLHRLAEAELVVRSADPDDGRASRVSLTDAGRELIDRVLPAQLAEEAQLLAGLPPARQRELADLLRELLISWGL</sequence>
<dbReference type="PANTHER" id="PTHR33164:SF104">
    <property type="entry name" value="TRANSCRIPTIONAL REGULATORY PROTEIN"/>
    <property type="match status" value="1"/>
</dbReference>
<dbReference type="InterPro" id="IPR039422">
    <property type="entry name" value="MarR/SlyA-like"/>
</dbReference>
<feature type="domain" description="HTH marR-type" evidence="1">
    <location>
        <begin position="20"/>
        <end position="156"/>
    </location>
</feature>
<dbReference type="InterPro" id="IPR036390">
    <property type="entry name" value="WH_DNA-bd_sf"/>
</dbReference>
<dbReference type="InterPro" id="IPR000835">
    <property type="entry name" value="HTH_MarR-typ"/>
</dbReference>
<organism evidence="2 3">
    <name type="scientific">Microbacterium horticulturae</name>
    <dbReference type="NCBI Taxonomy" id="3028316"/>
    <lineage>
        <taxon>Bacteria</taxon>
        <taxon>Bacillati</taxon>
        <taxon>Actinomycetota</taxon>
        <taxon>Actinomycetes</taxon>
        <taxon>Micrococcales</taxon>
        <taxon>Microbacteriaceae</taxon>
        <taxon>Microbacterium</taxon>
    </lineage>
</organism>
<accession>A0ABY8C4D5</accession>
<keyword evidence="3" id="KW-1185">Reference proteome</keyword>
<name>A0ABY8C4D5_9MICO</name>
<dbReference type="Proteomes" id="UP001214553">
    <property type="component" value="Chromosome"/>
</dbReference>